<comment type="catalytic activity">
    <reaction evidence="15">
        <text>N-(9Z-octadecenoyl)-L-asparagine + H2O = L-asparagine + (9Z)-octadecenoate</text>
        <dbReference type="Rhea" id="RHEA:64136"/>
        <dbReference type="ChEBI" id="CHEBI:15377"/>
        <dbReference type="ChEBI" id="CHEBI:30823"/>
        <dbReference type="ChEBI" id="CHEBI:58048"/>
        <dbReference type="ChEBI" id="CHEBI:149730"/>
    </reaction>
    <physiologicalReaction direction="left-to-right" evidence="15">
        <dbReference type="Rhea" id="RHEA:64137"/>
    </physiologicalReaction>
</comment>
<evidence type="ECO:0000256" key="12">
    <source>
        <dbReference type="ARBA" id="ARBA00047874"/>
    </source>
</evidence>
<keyword evidence="6" id="KW-0862">Zinc</keyword>
<evidence type="ECO:0000256" key="10">
    <source>
        <dbReference type="ARBA" id="ARBA00047723"/>
    </source>
</evidence>
<comment type="catalytic activity">
    <reaction evidence="13">
        <text>N-hexadecanoyl-L-phenylalanine + H2O = hexadecanoate + L-phenylalanine</text>
        <dbReference type="Rhea" id="RHEA:64124"/>
        <dbReference type="ChEBI" id="CHEBI:7896"/>
        <dbReference type="ChEBI" id="CHEBI:15377"/>
        <dbReference type="ChEBI" id="CHEBI:58095"/>
        <dbReference type="ChEBI" id="CHEBI:149699"/>
    </reaction>
    <physiologicalReaction direction="left-to-right" evidence="13">
        <dbReference type="Rhea" id="RHEA:64125"/>
    </physiologicalReaction>
</comment>
<comment type="catalytic activity">
    <reaction evidence="11">
        <text>N-(9Z-octadecenoyl)-L-tyrosine + H2O = L-tyrosine + (9Z)-octadecenoate</text>
        <dbReference type="Rhea" id="RHEA:64184"/>
        <dbReference type="ChEBI" id="CHEBI:15377"/>
        <dbReference type="ChEBI" id="CHEBI:30823"/>
        <dbReference type="ChEBI" id="CHEBI:58315"/>
        <dbReference type="ChEBI" id="CHEBI:149734"/>
    </reaction>
    <physiologicalReaction direction="left-to-right" evidence="11">
        <dbReference type="Rhea" id="RHEA:64185"/>
    </physiologicalReaction>
</comment>
<evidence type="ECO:0000256" key="11">
    <source>
        <dbReference type="ARBA" id="ARBA00047866"/>
    </source>
</evidence>
<evidence type="ECO:0000256" key="2">
    <source>
        <dbReference type="ARBA" id="ARBA00006247"/>
    </source>
</evidence>
<comment type="catalytic activity">
    <reaction evidence="10">
        <text>N-octadecanoyl-L-phenylalanine + H2O = octadecanoate + L-phenylalanine</text>
        <dbReference type="Rhea" id="RHEA:64128"/>
        <dbReference type="ChEBI" id="CHEBI:15377"/>
        <dbReference type="ChEBI" id="CHEBI:25629"/>
        <dbReference type="ChEBI" id="CHEBI:58095"/>
        <dbReference type="ChEBI" id="CHEBI:149700"/>
    </reaction>
    <physiologicalReaction direction="left-to-right" evidence="10">
        <dbReference type="Rhea" id="RHEA:64129"/>
    </physiologicalReaction>
</comment>
<evidence type="ECO:0000256" key="3">
    <source>
        <dbReference type="ARBA" id="ARBA00022670"/>
    </source>
</evidence>
<dbReference type="Proteomes" id="UP001164746">
    <property type="component" value="Chromosome 14"/>
</dbReference>
<reference evidence="27" key="1">
    <citation type="submission" date="2022-11" db="EMBL/GenBank/DDBJ databases">
        <title>Centuries of genome instability and evolution in soft-shell clam transmissible cancer (bioRxiv).</title>
        <authorList>
            <person name="Hart S.F.M."/>
            <person name="Yonemitsu M.A."/>
            <person name="Giersch R.M."/>
            <person name="Beal B.F."/>
            <person name="Arriagada G."/>
            <person name="Davis B.W."/>
            <person name="Ostrander E.A."/>
            <person name="Goff S.P."/>
            <person name="Metzger M.J."/>
        </authorList>
    </citation>
    <scope>NUCLEOTIDE SEQUENCE</scope>
    <source>
        <strain evidence="27">MELC-2E11</strain>
        <tissue evidence="27">Siphon/mantle</tissue>
    </source>
</reference>
<evidence type="ECO:0000256" key="16">
    <source>
        <dbReference type="ARBA" id="ARBA00048402"/>
    </source>
</evidence>
<evidence type="ECO:0000256" key="18">
    <source>
        <dbReference type="ARBA" id="ARBA00048597"/>
    </source>
</evidence>
<name>A0ABY7FWZ6_MYAAR</name>
<evidence type="ECO:0000256" key="24">
    <source>
        <dbReference type="ARBA" id="ARBA00049100"/>
    </source>
</evidence>
<gene>
    <name evidence="27" type="ORF">MAR_010955</name>
</gene>
<evidence type="ECO:0000256" key="7">
    <source>
        <dbReference type="ARBA" id="ARBA00046147"/>
    </source>
</evidence>
<comment type="catalytic activity">
    <reaction evidence="23">
        <text>L-phenylalanine + (9Z)-octadecenoate = N-(9Z-octadecenoyl)-L-phenylalanine + H2O</text>
        <dbReference type="Rhea" id="RHEA:51300"/>
        <dbReference type="ChEBI" id="CHEBI:15377"/>
        <dbReference type="ChEBI" id="CHEBI:30823"/>
        <dbReference type="ChEBI" id="CHEBI:58095"/>
        <dbReference type="ChEBI" id="CHEBI:134020"/>
    </reaction>
    <physiologicalReaction direction="left-to-right" evidence="23">
        <dbReference type="Rhea" id="RHEA:51301"/>
    </physiologicalReaction>
    <physiologicalReaction direction="right-to-left" evidence="23">
        <dbReference type="Rhea" id="RHEA:51302"/>
    </physiologicalReaction>
</comment>
<evidence type="ECO:0000256" key="13">
    <source>
        <dbReference type="ARBA" id="ARBA00047879"/>
    </source>
</evidence>
<comment type="pathway">
    <text evidence="1">Lipid metabolism; fatty acid metabolism.</text>
</comment>
<keyword evidence="5" id="KW-0378">Hydrolase</keyword>
<protein>
    <submittedName>
        <fullName evidence="27">P2012-like protein</fullName>
    </submittedName>
</protein>
<dbReference type="Pfam" id="PF07687">
    <property type="entry name" value="M20_dimer"/>
    <property type="match status" value="1"/>
</dbReference>
<comment type="catalytic activity">
    <reaction evidence="14">
        <text>N-(9Z-octadecenoyl)-L-methionine + H2O = (9Z)-octadecenoate + L-methionine</text>
        <dbReference type="Rhea" id="RHEA:64144"/>
        <dbReference type="ChEBI" id="CHEBI:15377"/>
        <dbReference type="ChEBI" id="CHEBI:30823"/>
        <dbReference type="ChEBI" id="CHEBI:57844"/>
        <dbReference type="ChEBI" id="CHEBI:149732"/>
    </reaction>
    <physiologicalReaction direction="left-to-right" evidence="14">
        <dbReference type="Rhea" id="RHEA:64145"/>
    </physiologicalReaction>
</comment>
<dbReference type="Gene3D" id="3.40.630.10">
    <property type="entry name" value="Zn peptidases"/>
    <property type="match status" value="1"/>
</dbReference>
<accession>A0ABY7FWZ6</accession>
<comment type="catalytic activity">
    <reaction evidence="22">
        <text>an N-acyl-aromatic L-alpha-amino acid + H2O = an aromatic L-alpha-amino acid + a carboxylate</text>
        <dbReference type="Rhea" id="RHEA:54184"/>
        <dbReference type="ChEBI" id="CHEBI:15377"/>
        <dbReference type="ChEBI" id="CHEBI:29067"/>
        <dbReference type="ChEBI" id="CHEBI:84824"/>
        <dbReference type="ChEBI" id="CHEBI:138093"/>
        <dbReference type="EC" id="3.5.1.114"/>
    </reaction>
    <physiologicalReaction direction="left-to-right" evidence="22">
        <dbReference type="Rhea" id="RHEA:54185"/>
    </physiologicalReaction>
    <physiologicalReaction direction="right-to-left" evidence="22">
        <dbReference type="Rhea" id="RHEA:54186"/>
    </physiologicalReaction>
</comment>
<comment type="catalytic activity">
    <reaction evidence="9">
        <text>N-(4Z,7Z,10Z,13Z,16Z,19Z-docosahexaenoyl)-L-phenylalanine + H2O = (4Z,7Z,10Z,13Z,16Z,19Z)-docosahexaenoate + L-phenylalanine</text>
        <dbReference type="Rhea" id="RHEA:64132"/>
        <dbReference type="ChEBI" id="CHEBI:15377"/>
        <dbReference type="ChEBI" id="CHEBI:58095"/>
        <dbReference type="ChEBI" id="CHEBI:77016"/>
        <dbReference type="ChEBI" id="CHEBI:149701"/>
    </reaction>
    <physiologicalReaction direction="left-to-right" evidence="9">
        <dbReference type="Rhea" id="RHEA:64133"/>
    </physiologicalReaction>
</comment>
<comment type="catalytic activity">
    <reaction evidence="18">
        <text>N-(9Z-octadecenoyl)-L-serine + H2O = L-serine + (9Z)-octadecenoate</text>
        <dbReference type="Rhea" id="RHEA:51352"/>
        <dbReference type="ChEBI" id="CHEBI:15377"/>
        <dbReference type="ChEBI" id="CHEBI:30823"/>
        <dbReference type="ChEBI" id="CHEBI:33384"/>
        <dbReference type="ChEBI" id="CHEBI:134031"/>
    </reaction>
    <physiologicalReaction direction="left-to-right" evidence="18">
        <dbReference type="Rhea" id="RHEA:51353"/>
    </physiologicalReaction>
</comment>
<evidence type="ECO:0000259" key="26">
    <source>
        <dbReference type="Pfam" id="PF07687"/>
    </source>
</evidence>
<evidence type="ECO:0000256" key="1">
    <source>
        <dbReference type="ARBA" id="ARBA00004872"/>
    </source>
</evidence>
<comment type="catalytic activity">
    <reaction evidence="19">
        <text>N-(9Z-octadecenoyl)-L-glutamine + H2O = L-glutamine + (9Z)-octadecenoate</text>
        <dbReference type="Rhea" id="RHEA:51356"/>
        <dbReference type="ChEBI" id="CHEBI:15377"/>
        <dbReference type="ChEBI" id="CHEBI:30823"/>
        <dbReference type="ChEBI" id="CHEBI:58359"/>
        <dbReference type="ChEBI" id="CHEBI:134033"/>
    </reaction>
    <physiologicalReaction direction="left-to-right" evidence="19">
        <dbReference type="Rhea" id="RHEA:51357"/>
    </physiologicalReaction>
</comment>
<evidence type="ECO:0000256" key="6">
    <source>
        <dbReference type="ARBA" id="ARBA00022833"/>
    </source>
</evidence>
<evidence type="ECO:0000256" key="25">
    <source>
        <dbReference type="ARBA" id="ARBA00049457"/>
    </source>
</evidence>
<evidence type="ECO:0000313" key="28">
    <source>
        <dbReference type="Proteomes" id="UP001164746"/>
    </source>
</evidence>
<evidence type="ECO:0000256" key="17">
    <source>
        <dbReference type="ARBA" id="ARBA00048579"/>
    </source>
</evidence>
<dbReference type="InterPro" id="IPR011650">
    <property type="entry name" value="Peptidase_M20_dimer"/>
</dbReference>
<dbReference type="InterPro" id="IPR047177">
    <property type="entry name" value="Pept_M20A"/>
</dbReference>
<comment type="catalytic activity">
    <reaction evidence="8">
        <text>(9Z)-octadecenoate + glycine = N-(9Z-octadecenoyl)glycine + H2O</text>
        <dbReference type="Rhea" id="RHEA:51316"/>
        <dbReference type="ChEBI" id="CHEBI:15377"/>
        <dbReference type="ChEBI" id="CHEBI:30823"/>
        <dbReference type="ChEBI" id="CHEBI:57305"/>
        <dbReference type="ChEBI" id="CHEBI:133992"/>
    </reaction>
    <physiologicalReaction direction="right-to-left" evidence="8">
        <dbReference type="Rhea" id="RHEA:51318"/>
    </physiologicalReaction>
</comment>
<comment type="catalytic activity">
    <reaction evidence="12">
        <text>(5Z,8Z,11Z,14Z)-eicosatetraenoate + L-phenylalanine = N-(5Z,8Z,11Z,14Z-eicosatetraenoyl)-L-phenylalanine + H2O</text>
        <dbReference type="Rhea" id="RHEA:51312"/>
        <dbReference type="ChEBI" id="CHEBI:15377"/>
        <dbReference type="ChEBI" id="CHEBI:32395"/>
        <dbReference type="ChEBI" id="CHEBI:58095"/>
        <dbReference type="ChEBI" id="CHEBI:134022"/>
    </reaction>
    <physiologicalReaction direction="left-to-right" evidence="12">
        <dbReference type="Rhea" id="RHEA:51313"/>
    </physiologicalReaction>
    <physiologicalReaction direction="right-to-left" evidence="12">
        <dbReference type="Rhea" id="RHEA:51314"/>
    </physiologicalReaction>
</comment>
<evidence type="ECO:0000256" key="8">
    <source>
        <dbReference type="ARBA" id="ARBA00047450"/>
    </source>
</evidence>
<evidence type="ECO:0000256" key="14">
    <source>
        <dbReference type="ARBA" id="ARBA00048145"/>
    </source>
</evidence>
<evidence type="ECO:0000256" key="15">
    <source>
        <dbReference type="ARBA" id="ARBA00048380"/>
    </source>
</evidence>
<dbReference type="EMBL" id="CP111025">
    <property type="protein sequence ID" value="WAR25251.1"/>
    <property type="molecule type" value="Genomic_DNA"/>
</dbReference>
<dbReference type="Pfam" id="PF01546">
    <property type="entry name" value="Peptidase_M20"/>
    <property type="match status" value="1"/>
</dbReference>
<comment type="catalytic activity">
    <reaction evidence="17">
        <text>an N-acyl-L-amino acid + H2O = an L-alpha-amino acid + a carboxylate</text>
        <dbReference type="Rhea" id="RHEA:15565"/>
        <dbReference type="ChEBI" id="CHEBI:15377"/>
        <dbReference type="ChEBI" id="CHEBI:29067"/>
        <dbReference type="ChEBI" id="CHEBI:59869"/>
        <dbReference type="ChEBI" id="CHEBI:59874"/>
        <dbReference type="EC" id="3.5.1.14"/>
    </reaction>
    <physiologicalReaction direction="left-to-right" evidence="17">
        <dbReference type="Rhea" id="RHEA:15566"/>
    </physiologicalReaction>
    <physiologicalReaction direction="right-to-left" evidence="17">
        <dbReference type="Rhea" id="RHEA:15567"/>
    </physiologicalReaction>
</comment>
<evidence type="ECO:0000256" key="21">
    <source>
        <dbReference type="ARBA" id="ARBA00048827"/>
    </source>
</evidence>
<dbReference type="InterPro" id="IPR002933">
    <property type="entry name" value="Peptidase_M20"/>
</dbReference>
<keyword evidence="3" id="KW-0645">Protease</keyword>
<dbReference type="SUPFAM" id="SSF53187">
    <property type="entry name" value="Zn-dependent exopeptidases"/>
    <property type="match status" value="1"/>
</dbReference>
<evidence type="ECO:0000256" key="19">
    <source>
        <dbReference type="ARBA" id="ARBA00048729"/>
    </source>
</evidence>
<comment type="catalytic activity">
    <reaction evidence="21">
        <text>N-(9Z-octadecenoyl)-L-leucine + H2O = L-leucine + (9Z)-octadecenoate</text>
        <dbReference type="Rhea" id="RHEA:51360"/>
        <dbReference type="ChEBI" id="CHEBI:15377"/>
        <dbReference type="ChEBI" id="CHEBI:30823"/>
        <dbReference type="ChEBI" id="CHEBI:57427"/>
        <dbReference type="ChEBI" id="CHEBI:134035"/>
    </reaction>
    <physiologicalReaction direction="left-to-right" evidence="21">
        <dbReference type="Rhea" id="RHEA:51361"/>
    </physiologicalReaction>
    <physiologicalReaction direction="right-to-left" evidence="21">
        <dbReference type="Rhea" id="RHEA:51362"/>
    </physiologicalReaction>
</comment>
<comment type="catalytic activity">
    <reaction evidence="25">
        <text>N-(9Z-octadecenoyl)-L-lysine + H2O = L-lysine + (9Z)-octadecenoate</text>
        <dbReference type="Rhea" id="RHEA:64192"/>
        <dbReference type="ChEBI" id="CHEBI:15377"/>
        <dbReference type="ChEBI" id="CHEBI:30823"/>
        <dbReference type="ChEBI" id="CHEBI:32551"/>
        <dbReference type="ChEBI" id="CHEBI:149731"/>
    </reaction>
    <physiologicalReaction direction="left-to-right" evidence="25">
        <dbReference type="Rhea" id="RHEA:64193"/>
    </physiologicalReaction>
</comment>
<evidence type="ECO:0000313" key="27">
    <source>
        <dbReference type="EMBL" id="WAR25251.1"/>
    </source>
</evidence>
<dbReference type="PANTHER" id="PTHR45962:SF1">
    <property type="entry name" value="N-FATTY-ACYL-AMINO ACID SYNTHASE_HYDROLASE PM20D1"/>
    <property type="match status" value="1"/>
</dbReference>
<comment type="similarity">
    <text evidence="2">Belongs to the peptidase M20A family.</text>
</comment>
<evidence type="ECO:0000256" key="4">
    <source>
        <dbReference type="ARBA" id="ARBA00022723"/>
    </source>
</evidence>
<comment type="function">
    <text evidence="7">Secreted enzyme that regulates the endogenous N-fatty acyl amino acid (NAAs) tissue and circulating levels by functioning as a bidirectional NAA synthase/hydrolase. It condenses free fatty acids and free amino acids to generate NAAs and bidirectionally catalyzes the reverse hydrolysis reaction. Some of these NAAs stimulate oxidative metabolism via mitochondrial uncoupling, increasing energy expenditure in a UPC1-independent manner. Thereby, this secreted protein may indirectly regulate whole body energy expenditure. PM20D1 circulates in tight association with both low- and high-density (LDL and HDL,respectively) lipoprotein particles.</text>
</comment>
<dbReference type="PANTHER" id="PTHR45962">
    <property type="entry name" value="N-FATTY-ACYL-AMINO ACID SYNTHASE/HYDROLASE PM20D1"/>
    <property type="match status" value="1"/>
</dbReference>
<comment type="catalytic activity">
    <reaction evidence="24">
        <text>N-(5Z,8Z,11Z,14Z-eicosatetraenoyl)-L-serine + H2O = (5Z,8Z,11Z,14Z)-eicosatetraenoate + L-serine</text>
        <dbReference type="Rhea" id="RHEA:64116"/>
        <dbReference type="ChEBI" id="CHEBI:15377"/>
        <dbReference type="ChEBI" id="CHEBI:32395"/>
        <dbReference type="ChEBI" id="CHEBI:33384"/>
        <dbReference type="ChEBI" id="CHEBI:149697"/>
    </reaction>
    <physiologicalReaction direction="left-to-right" evidence="24">
        <dbReference type="Rhea" id="RHEA:64117"/>
    </physiologicalReaction>
    <physiologicalReaction direction="right-to-left" evidence="24">
        <dbReference type="Rhea" id="RHEA:64118"/>
    </physiologicalReaction>
</comment>
<comment type="catalytic activity">
    <reaction evidence="16">
        <text>N-(5Z,8Z,11Z,14Z)-eicosatetraenoyl-glycine + H2O = (5Z,8Z,11Z,14Z)-eicosatetraenoate + glycine</text>
        <dbReference type="Rhea" id="RHEA:64108"/>
        <dbReference type="ChEBI" id="CHEBI:15377"/>
        <dbReference type="ChEBI" id="CHEBI:32395"/>
        <dbReference type="ChEBI" id="CHEBI:57305"/>
        <dbReference type="ChEBI" id="CHEBI:59002"/>
    </reaction>
    <physiologicalReaction direction="left-to-right" evidence="16">
        <dbReference type="Rhea" id="RHEA:64109"/>
    </physiologicalReaction>
    <physiologicalReaction direction="right-to-left" evidence="16">
        <dbReference type="Rhea" id="RHEA:64110"/>
    </physiologicalReaction>
</comment>
<proteinExistence type="inferred from homology"/>
<evidence type="ECO:0000256" key="20">
    <source>
        <dbReference type="ARBA" id="ARBA00048822"/>
    </source>
</evidence>
<evidence type="ECO:0000256" key="23">
    <source>
        <dbReference type="ARBA" id="ARBA00048879"/>
    </source>
</evidence>
<sequence length="432" mass="47537">MGGQMDRRWMDRLTGAGWTDGLEMDGQIDWRWMDRWTGDGSIAYPTVHESPLVQYEVVANLSLLYTVKGEDPTLTPYLLMAHLDVVPAEPEKWEADPFSADIIGDFVYARGTIDFKHGVMPMFTSLQGILEALNYYVSLGRAPERGFYVAFGHDEEVTGLDGAKAISEVLWKRGVRKVGVSEKGYMDLELRVVGSPGHSSMPPPESTIGILAAAVARLERNPLPSMLGYGPERETFEHLAPYINVNAPEATAYVNHRIHPAQSIQEIKVIASMDPHPIALSGEEDFGYQTVKNSIRQIWNNTYVAPGETESVTGLDGAKAISDMLWERGVRKFEFIVDEGLTVTNGIIPGMTSQTALAMSGKPVTNALIRTMTAVTMFNAGIKINVNAAEATAYMNHRIHPAQSIQEIKVIASVDPHPIAPSGEKTDLEQHM</sequence>
<organism evidence="27 28">
    <name type="scientific">Mya arenaria</name>
    <name type="common">Soft-shell clam</name>
    <dbReference type="NCBI Taxonomy" id="6604"/>
    <lineage>
        <taxon>Eukaryota</taxon>
        <taxon>Metazoa</taxon>
        <taxon>Spiralia</taxon>
        <taxon>Lophotrochozoa</taxon>
        <taxon>Mollusca</taxon>
        <taxon>Bivalvia</taxon>
        <taxon>Autobranchia</taxon>
        <taxon>Heteroconchia</taxon>
        <taxon>Euheterodonta</taxon>
        <taxon>Imparidentia</taxon>
        <taxon>Neoheterodontei</taxon>
        <taxon>Myida</taxon>
        <taxon>Myoidea</taxon>
        <taxon>Myidae</taxon>
        <taxon>Mya</taxon>
    </lineage>
</organism>
<evidence type="ECO:0000256" key="5">
    <source>
        <dbReference type="ARBA" id="ARBA00022801"/>
    </source>
</evidence>
<evidence type="ECO:0000256" key="9">
    <source>
        <dbReference type="ARBA" id="ARBA00047567"/>
    </source>
</evidence>
<feature type="domain" description="Peptidase M20 dimerisation" evidence="26">
    <location>
        <begin position="181"/>
        <end position="268"/>
    </location>
</feature>
<keyword evidence="28" id="KW-1185">Reference proteome</keyword>
<keyword evidence="4" id="KW-0479">Metal-binding</keyword>
<comment type="catalytic activity">
    <reaction evidence="20">
        <text>N-(9Z-octadecenoyl)-L-tryptophan + H2O = L-tryptophan + (9Z)-octadecenoate</text>
        <dbReference type="Rhea" id="RHEA:64176"/>
        <dbReference type="ChEBI" id="CHEBI:15377"/>
        <dbReference type="ChEBI" id="CHEBI:30823"/>
        <dbReference type="ChEBI" id="CHEBI:57912"/>
        <dbReference type="ChEBI" id="CHEBI:149733"/>
    </reaction>
    <physiologicalReaction direction="left-to-right" evidence="20">
        <dbReference type="Rhea" id="RHEA:64177"/>
    </physiologicalReaction>
</comment>
<evidence type="ECO:0000256" key="22">
    <source>
        <dbReference type="ARBA" id="ARBA00048840"/>
    </source>
</evidence>